<evidence type="ECO:0000256" key="5">
    <source>
        <dbReference type="SAM" id="Phobius"/>
    </source>
</evidence>
<gene>
    <name evidence="6" type="ORF">E7Z59_03910</name>
</gene>
<dbReference type="AlphaFoldDB" id="A0A4S3M569"/>
<keyword evidence="7" id="KW-1185">Reference proteome</keyword>
<keyword evidence="4 5" id="KW-0472">Membrane</keyword>
<proteinExistence type="predicted"/>
<dbReference type="OrthoDB" id="9799585at2"/>
<name>A0A4S3M569_9FLAO</name>
<keyword evidence="3 5" id="KW-1133">Transmembrane helix</keyword>
<evidence type="ECO:0000256" key="2">
    <source>
        <dbReference type="ARBA" id="ARBA00022692"/>
    </source>
</evidence>
<organism evidence="6 7">
    <name type="scientific">Robertkochia marina</name>
    <dbReference type="NCBI Taxonomy" id="1227945"/>
    <lineage>
        <taxon>Bacteria</taxon>
        <taxon>Pseudomonadati</taxon>
        <taxon>Bacteroidota</taxon>
        <taxon>Flavobacteriia</taxon>
        <taxon>Flavobacteriales</taxon>
        <taxon>Flavobacteriaceae</taxon>
        <taxon>Robertkochia</taxon>
    </lineage>
</organism>
<reference evidence="6 7" key="1">
    <citation type="submission" date="2019-04" db="EMBL/GenBank/DDBJ databases">
        <title>Draft genome sequence of Robertkochia marina CC-AMO-30D.</title>
        <authorList>
            <person name="Hameed A."/>
            <person name="Lin S.-Y."/>
            <person name="Shahina M."/>
            <person name="Lai W.-A."/>
            <person name="Young C.-C."/>
        </authorList>
    </citation>
    <scope>NUCLEOTIDE SEQUENCE [LARGE SCALE GENOMIC DNA]</scope>
    <source>
        <strain evidence="6 7">CC-AMO-30D</strain>
    </source>
</reference>
<accession>A0A4S3M569</accession>
<evidence type="ECO:0000256" key="3">
    <source>
        <dbReference type="ARBA" id="ARBA00022989"/>
    </source>
</evidence>
<dbReference type="Proteomes" id="UP000305939">
    <property type="component" value="Unassembled WGS sequence"/>
</dbReference>
<dbReference type="GO" id="GO:0009403">
    <property type="term" value="P:toxin biosynthetic process"/>
    <property type="evidence" value="ECO:0007669"/>
    <property type="project" value="InterPro"/>
</dbReference>
<dbReference type="EMBL" id="SSMC01000001">
    <property type="protein sequence ID" value="THD69481.1"/>
    <property type="molecule type" value="Genomic_DNA"/>
</dbReference>
<dbReference type="PANTHER" id="PTHR37306">
    <property type="entry name" value="COLICIN V PRODUCTION PROTEIN"/>
    <property type="match status" value="1"/>
</dbReference>
<dbReference type="Pfam" id="PF02674">
    <property type="entry name" value="Colicin_V"/>
    <property type="match status" value="1"/>
</dbReference>
<keyword evidence="2 5" id="KW-0812">Transmembrane</keyword>
<evidence type="ECO:0000313" key="6">
    <source>
        <dbReference type="EMBL" id="THD69481.1"/>
    </source>
</evidence>
<feature type="transmembrane region" description="Helical" evidence="5">
    <location>
        <begin position="7"/>
        <end position="25"/>
    </location>
</feature>
<feature type="transmembrane region" description="Helical" evidence="5">
    <location>
        <begin position="102"/>
        <end position="121"/>
    </location>
</feature>
<evidence type="ECO:0000256" key="1">
    <source>
        <dbReference type="ARBA" id="ARBA00004141"/>
    </source>
</evidence>
<protein>
    <submittedName>
        <fullName evidence="6">CvpA family protein</fullName>
    </submittedName>
</protein>
<comment type="caution">
    <text evidence="6">The sequence shown here is derived from an EMBL/GenBank/DDBJ whole genome shotgun (WGS) entry which is preliminary data.</text>
</comment>
<evidence type="ECO:0000313" key="7">
    <source>
        <dbReference type="Proteomes" id="UP000305939"/>
    </source>
</evidence>
<feature type="transmembrane region" description="Helical" evidence="5">
    <location>
        <begin position="31"/>
        <end position="51"/>
    </location>
</feature>
<comment type="subcellular location">
    <subcellularLocation>
        <location evidence="1">Membrane</location>
        <topology evidence="1">Multi-pass membrane protein</topology>
    </subcellularLocation>
</comment>
<dbReference type="GO" id="GO:0016020">
    <property type="term" value="C:membrane"/>
    <property type="evidence" value="ECO:0007669"/>
    <property type="project" value="UniProtKB-SubCell"/>
</dbReference>
<sequence>MNFIDIILGALILYGLIKGFINGLFVEVASLVALIAGVFGAIHFSYIAGIYLSQRLDWNEDYINLAAFAITFIVILLAVSLIGKLLTKLADIAALGLLNKLMGSVFGALKFIVIVGGLLIFTSRLNVSIPVINEESTESSVLYSPVKDLGNFVFQMILKDDTELGELREQEENL</sequence>
<feature type="transmembrane region" description="Helical" evidence="5">
    <location>
        <begin position="63"/>
        <end position="82"/>
    </location>
</feature>
<dbReference type="PANTHER" id="PTHR37306:SF1">
    <property type="entry name" value="COLICIN V PRODUCTION PROTEIN"/>
    <property type="match status" value="1"/>
</dbReference>
<evidence type="ECO:0000256" key="4">
    <source>
        <dbReference type="ARBA" id="ARBA00023136"/>
    </source>
</evidence>
<dbReference type="RefSeq" id="WP_136334970.1">
    <property type="nucleotide sequence ID" value="NZ_QXMP01000001.1"/>
</dbReference>
<dbReference type="InterPro" id="IPR003825">
    <property type="entry name" value="Colicin-V_CvpA"/>
</dbReference>